<dbReference type="EMBL" id="NOKA02000107">
    <property type="protein sequence ID" value="RDY27496.1"/>
    <property type="molecule type" value="Genomic_DNA"/>
</dbReference>
<dbReference type="GO" id="GO:0055085">
    <property type="term" value="P:transmembrane transport"/>
    <property type="evidence" value="ECO:0007669"/>
    <property type="project" value="InterPro"/>
</dbReference>
<evidence type="ECO:0000256" key="7">
    <source>
        <dbReference type="ARBA" id="ARBA00023136"/>
    </source>
</evidence>
<dbReference type="PROSITE" id="PS50928">
    <property type="entry name" value="ABC_TM1"/>
    <property type="match status" value="2"/>
</dbReference>
<evidence type="ECO:0000256" key="5">
    <source>
        <dbReference type="ARBA" id="ARBA00022692"/>
    </source>
</evidence>
<gene>
    <name evidence="10" type="ORF">CG710_020645</name>
</gene>
<dbReference type="PANTHER" id="PTHR43357">
    <property type="entry name" value="INNER MEMBRANE ABC TRANSPORTER PERMEASE PROTEIN YDCV"/>
    <property type="match status" value="1"/>
</dbReference>
<evidence type="ECO:0000256" key="3">
    <source>
        <dbReference type="ARBA" id="ARBA00022475"/>
    </source>
</evidence>
<keyword evidence="7 8" id="KW-0472">Membrane</keyword>
<evidence type="ECO:0000256" key="8">
    <source>
        <dbReference type="RuleBase" id="RU363032"/>
    </source>
</evidence>
<evidence type="ECO:0000313" key="10">
    <source>
        <dbReference type="EMBL" id="RDY27496.1"/>
    </source>
</evidence>
<feature type="transmembrane region" description="Helical" evidence="8">
    <location>
        <begin position="61"/>
        <end position="85"/>
    </location>
</feature>
<protein>
    <submittedName>
        <fullName evidence="10">Iron ABC transporter permease</fullName>
    </submittedName>
</protein>
<dbReference type="GO" id="GO:0005886">
    <property type="term" value="C:plasma membrane"/>
    <property type="evidence" value="ECO:0007669"/>
    <property type="project" value="UniProtKB-SubCell"/>
</dbReference>
<dbReference type="SUPFAM" id="SSF161098">
    <property type="entry name" value="MetI-like"/>
    <property type="match status" value="2"/>
</dbReference>
<comment type="caution">
    <text evidence="10">The sequence shown here is derived from an EMBL/GenBank/DDBJ whole genome shotgun (WGS) entry which is preliminary data.</text>
</comment>
<keyword evidence="4" id="KW-0997">Cell inner membrane</keyword>
<feature type="transmembrane region" description="Helical" evidence="8">
    <location>
        <begin position="400"/>
        <end position="422"/>
    </location>
</feature>
<dbReference type="PANTHER" id="PTHR43357:SF3">
    <property type="entry name" value="FE(3+)-TRANSPORT SYSTEM PERMEASE PROTEIN FBPB 2"/>
    <property type="match status" value="1"/>
</dbReference>
<dbReference type="Proteomes" id="UP000216411">
    <property type="component" value="Unassembled WGS sequence"/>
</dbReference>
<feature type="transmembrane region" description="Helical" evidence="8">
    <location>
        <begin position="538"/>
        <end position="557"/>
    </location>
</feature>
<feature type="domain" description="ABC transmembrane type-1" evidence="9">
    <location>
        <begin position="61"/>
        <end position="269"/>
    </location>
</feature>
<keyword evidence="2 8" id="KW-0813">Transport</keyword>
<evidence type="ECO:0000313" key="11">
    <source>
        <dbReference type="Proteomes" id="UP000216411"/>
    </source>
</evidence>
<evidence type="ECO:0000256" key="4">
    <source>
        <dbReference type="ARBA" id="ARBA00022519"/>
    </source>
</evidence>
<comment type="similarity">
    <text evidence="8">Belongs to the binding-protein-dependent transport system permease family.</text>
</comment>
<dbReference type="InterPro" id="IPR000515">
    <property type="entry name" value="MetI-like"/>
</dbReference>
<keyword evidence="6 8" id="KW-1133">Transmembrane helix</keyword>
<feature type="transmembrane region" description="Helical" evidence="8">
    <location>
        <begin position="301"/>
        <end position="322"/>
    </location>
</feature>
<organism evidence="10 11">
    <name type="scientific">Lachnotalea glycerini</name>
    <dbReference type="NCBI Taxonomy" id="1763509"/>
    <lineage>
        <taxon>Bacteria</taxon>
        <taxon>Bacillati</taxon>
        <taxon>Bacillota</taxon>
        <taxon>Clostridia</taxon>
        <taxon>Lachnospirales</taxon>
        <taxon>Lachnospiraceae</taxon>
        <taxon>Lachnotalea</taxon>
    </lineage>
</organism>
<dbReference type="InterPro" id="IPR035906">
    <property type="entry name" value="MetI-like_sf"/>
</dbReference>
<sequence length="571" mass="62568">MILCLTYLVVFPLLSIFQDTVIVHNAEVMRITGSKAGDLTAYHWLKILLGKESMNNFYTPLMHSLITSLGSCFVAILVGGLYAWLVVRTDLRYKKTVAQLFMLPYIMPSWTLALAWSNFFKNSLVGGTTGIFTSITGIATANWFAYGPFPIMLVSGLHYAPFAYILIGGVLRNMDSNLEEAATVLKTSKWRMMLKITIPLALPSILSTFILVFSSGMNAFATAQFLGLPVKYYTLTTQMYRYLNGTNPGAGYALALMMIIISMLVLGINQKMIGTRKSYTTVSGKCSNISLTKLRGSRNTISIIAVAFIFCITIVPLTSFAIESLITIQGNYELSNFSLKYWIGTDNAITNGILVNSTVWRALKNTIIIAVCCALGAGTLGCLSGYAIVKRWGSKVSNIVNGLTFIPYLIPSLAFGTIYLSMFSQQRGFIPALYGSPILLFIIGTVKYLPMASRSGVNSMFQISATLEESAQILGAGWVKRMTRILIPIQKQSIVSGYLIPFMSGMRELELFVLLYTPGTIVLTALLFQYNSKGYDQYANAITLMIVLIVIVADKLISKLTGASIETGIGG</sequence>
<proteinExistence type="inferred from homology"/>
<keyword evidence="11" id="KW-1185">Reference proteome</keyword>
<feature type="transmembrane region" description="Helical" evidence="8">
    <location>
        <begin position="428"/>
        <end position="449"/>
    </location>
</feature>
<reference evidence="10 11" key="1">
    <citation type="journal article" date="2017" name="Genome Announc.">
        <title>Draft Genome Sequence of a Sporulating and Motile Strain of Lachnotalea glycerini Isolated from Water in Quebec City, Canada.</title>
        <authorList>
            <person name="Maheux A.F."/>
            <person name="Boudreau D.K."/>
            <person name="Berube E."/>
            <person name="Boissinot M."/>
            <person name="Raymond F."/>
            <person name="Brodeur S."/>
            <person name="Corbeil J."/>
            <person name="Isabel S."/>
            <person name="Omar R.F."/>
            <person name="Bergeron M.G."/>
        </authorList>
    </citation>
    <scope>NUCLEOTIDE SEQUENCE [LARGE SCALE GENOMIC DNA]</scope>
    <source>
        <strain evidence="10 11">CCRI-19302</strain>
    </source>
</reference>
<evidence type="ECO:0000256" key="1">
    <source>
        <dbReference type="ARBA" id="ARBA00004429"/>
    </source>
</evidence>
<dbReference type="AlphaFoldDB" id="A0A371J4A2"/>
<dbReference type="Gene3D" id="1.10.3720.10">
    <property type="entry name" value="MetI-like"/>
    <property type="match status" value="2"/>
</dbReference>
<feature type="transmembrane region" description="Helical" evidence="8">
    <location>
        <begin position="367"/>
        <end position="388"/>
    </location>
</feature>
<feature type="transmembrane region" description="Helical" evidence="8">
    <location>
        <begin position="249"/>
        <end position="268"/>
    </location>
</feature>
<feature type="domain" description="ABC transmembrane type-1" evidence="9">
    <location>
        <begin position="363"/>
        <end position="557"/>
    </location>
</feature>
<dbReference type="CDD" id="cd06261">
    <property type="entry name" value="TM_PBP2"/>
    <property type="match status" value="2"/>
</dbReference>
<dbReference type="Pfam" id="PF00528">
    <property type="entry name" value="BPD_transp_1"/>
    <property type="match status" value="2"/>
</dbReference>
<evidence type="ECO:0000259" key="9">
    <source>
        <dbReference type="PROSITE" id="PS50928"/>
    </source>
</evidence>
<feature type="transmembrane region" description="Helical" evidence="8">
    <location>
        <begin position="97"/>
        <end position="116"/>
    </location>
</feature>
<comment type="subcellular location">
    <subcellularLocation>
        <location evidence="1">Cell inner membrane</location>
        <topology evidence="1">Multi-pass membrane protein</topology>
    </subcellularLocation>
    <subcellularLocation>
        <location evidence="8">Cell membrane</location>
        <topology evidence="8">Multi-pass membrane protein</topology>
    </subcellularLocation>
</comment>
<feature type="transmembrane region" description="Helical" evidence="8">
    <location>
        <begin position="192"/>
        <end position="213"/>
    </location>
</feature>
<evidence type="ECO:0000256" key="2">
    <source>
        <dbReference type="ARBA" id="ARBA00022448"/>
    </source>
</evidence>
<name>A0A371J4A2_9FIRM</name>
<evidence type="ECO:0000256" key="6">
    <source>
        <dbReference type="ARBA" id="ARBA00022989"/>
    </source>
</evidence>
<keyword evidence="3" id="KW-1003">Cell membrane</keyword>
<dbReference type="OrthoDB" id="57323at2"/>
<accession>A0A371J4A2</accession>
<feature type="transmembrane region" description="Helical" evidence="8">
    <location>
        <begin position="511"/>
        <end position="532"/>
    </location>
</feature>
<feature type="transmembrane region" description="Helical" evidence="8">
    <location>
        <begin position="149"/>
        <end position="171"/>
    </location>
</feature>
<keyword evidence="5 8" id="KW-0812">Transmembrane</keyword>